<evidence type="ECO:0000313" key="2">
    <source>
        <dbReference type="EMBL" id="CAL6087625.1"/>
    </source>
</evidence>
<reference evidence="1" key="1">
    <citation type="submission" date="2023-06" db="EMBL/GenBank/DDBJ databases">
        <authorList>
            <person name="Kurt Z."/>
        </authorList>
    </citation>
    <scope>NUCLEOTIDE SEQUENCE</scope>
</reference>
<dbReference type="AlphaFoldDB" id="A0AA86TZJ2"/>
<evidence type="ECO:0000313" key="1">
    <source>
        <dbReference type="EMBL" id="CAI9934421.1"/>
    </source>
</evidence>
<dbReference type="InterPro" id="IPR001806">
    <property type="entry name" value="Small_GTPase"/>
</dbReference>
<dbReference type="EMBL" id="CATOUU010000569">
    <property type="protein sequence ID" value="CAI9934421.1"/>
    <property type="molecule type" value="Genomic_DNA"/>
</dbReference>
<dbReference type="GO" id="GO:0005525">
    <property type="term" value="F:GTP binding"/>
    <property type="evidence" value="ECO:0007669"/>
    <property type="project" value="InterPro"/>
</dbReference>
<dbReference type="Proteomes" id="UP001642409">
    <property type="component" value="Unassembled WGS sequence"/>
</dbReference>
<evidence type="ECO:0000313" key="3">
    <source>
        <dbReference type="Proteomes" id="UP001642409"/>
    </source>
</evidence>
<dbReference type="SUPFAM" id="SSF52540">
    <property type="entry name" value="P-loop containing nucleoside triphosphate hydrolases"/>
    <property type="match status" value="1"/>
</dbReference>
<dbReference type="InterPro" id="IPR027417">
    <property type="entry name" value="P-loop_NTPase"/>
</dbReference>
<dbReference type="Gene3D" id="3.40.50.300">
    <property type="entry name" value="P-loop containing nucleotide triphosphate hydrolases"/>
    <property type="match status" value="1"/>
</dbReference>
<comment type="caution">
    <text evidence="1">The sequence shown here is derived from an EMBL/GenBank/DDBJ whole genome shotgun (WGS) entry which is preliminary data.</text>
</comment>
<dbReference type="GO" id="GO:0003924">
    <property type="term" value="F:GTPase activity"/>
    <property type="evidence" value="ECO:0007669"/>
    <property type="project" value="InterPro"/>
</dbReference>
<sequence length="218" mass="24278">MKDVKQYKGVEGHKTFKVTIIGLPKSGKSTLLYQFAKISDPFTRQPGYFETLRDERPVTLQTSGGAVNCLFIDNNINDYANARPDQWQRIIADTDCLICMCECNAASVQQAQYLIQIFRQYQNCLTLLVANKSDDYDPDQIKQGQLDGYASQVGAVGLMISAVQGLNFDHLQFIIADLLMNPRQKYGNIQAVQSMPKRAQPNRPKNLVPGGAMGGCCM</sequence>
<name>A0AA86TZJ2_9EUKA</name>
<proteinExistence type="predicted"/>
<accession>A0AA86TZJ2</accession>
<gene>
    <name evidence="1" type="ORF">HINF_LOCUS22066</name>
    <name evidence="2" type="ORF">HINF_LOCUS63735</name>
</gene>
<dbReference type="Pfam" id="PF00071">
    <property type="entry name" value="Ras"/>
    <property type="match status" value="1"/>
</dbReference>
<organism evidence="1">
    <name type="scientific">Hexamita inflata</name>
    <dbReference type="NCBI Taxonomy" id="28002"/>
    <lineage>
        <taxon>Eukaryota</taxon>
        <taxon>Metamonada</taxon>
        <taxon>Diplomonadida</taxon>
        <taxon>Hexamitidae</taxon>
        <taxon>Hexamitinae</taxon>
        <taxon>Hexamita</taxon>
    </lineage>
</organism>
<dbReference type="EMBL" id="CAXDID020000402">
    <property type="protein sequence ID" value="CAL6087625.1"/>
    <property type="molecule type" value="Genomic_DNA"/>
</dbReference>
<keyword evidence="3" id="KW-1185">Reference proteome</keyword>
<reference evidence="2 3" key="2">
    <citation type="submission" date="2024-07" db="EMBL/GenBank/DDBJ databases">
        <authorList>
            <person name="Akdeniz Z."/>
        </authorList>
    </citation>
    <scope>NUCLEOTIDE SEQUENCE [LARGE SCALE GENOMIC DNA]</scope>
</reference>
<protein>
    <submittedName>
        <fullName evidence="1">Ras-like GTPase superfamily protein</fullName>
    </submittedName>
    <submittedName>
        <fullName evidence="2">Ras-like_GTPase superfamily protein</fullName>
    </submittedName>
</protein>
<dbReference type="CDD" id="cd00882">
    <property type="entry name" value="Ras_like_GTPase"/>
    <property type="match status" value="1"/>
</dbReference>